<comment type="subcellular location">
    <subcellularLocation>
        <location evidence="1">Membrane</location>
    </subcellularLocation>
</comment>
<feature type="region of interest" description="Disordered" evidence="7">
    <location>
        <begin position="1"/>
        <end position="34"/>
    </location>
</feature>
<evidence type="ECO:0000256" key="3">
    <source>
        <dbReference type="ARBA" id="ARBA00022692"/>
    </source>
</evidence>
<keyword evidence="4 8" id="KW-1133">Transmembrane helix</keyword>
<name>A0AAQ3KCP0_9LILI</name>
<evidence type="ECO:0000256" key="2">
    <source>
        <dbReference type="ARBA" id="ARBA00009074"/>
    </source>
</evidence>
<feature type="region of interest" description="Disordered" evidence="7">
    <location>
        <begin position="92"/>
        <end position="111"/>
    </location>
</feature>
<reference evidence="9 10" key="1">
    <citation type="submission" date="2023-10" db="EMBL/GenBank/DDBJ databases">
        <title>Chromosome-scale genome assembly provides insights into flower coloration mechanisms of Canna indica.</title>
        <authorList>
            <person name="Li C."/>
        </authorList>
    </citation>
    <scope>NUCLEOTIDE SEQUENCE [LARGE SCALE GENOMIC DNA]</scope>
    <source>
        <tissue evidence="9">Flower</tissue>
    </source>
</reference>
<comment type="similarity">
    <text evidence="2">Belongs to the UPF0496 family.</text>
</comment>
<feature type="compositionally biased region" description="Basic residues" evidence="7">
    <location>
        <begin position="95"/>
        <end position="111"/>
    </location>
</feature>
<feature type="coiled-coil region" evidence="6">
    <location>
        <begin position="282"/>
        <end position="323"/>
    </location>
</feature>
<dbReference type="Proteomes" id="UP001327560">
    <property type="component" value="Chromosome 4"/>
</dbReference>
<dbReference type="AlphaFoldDB" id="A0AAQ3KCP0"/>
<organism evidence="9 10">
    <name type="scientific">Canna indica</name>
    <name type="common">Indian-shot</name>
    <dbReference type="NCBI Taxonomy" id="4628"/>
    <lineage>
        <taxon>Eukaryota</taxon>
        <taxon>Viridiplantae</taxon>
        <taxon>Streptophyta</taxon>
        <taxon>Embryophyta</taxon>
        <taxon>Tracheophyta</taxon>
        <taxon>Spermatophyta</taxon>
        <taxon>Magnoliopsida</taxon>
        <taxon>Liliopsida</taxon>
        <taxon>Zingiberales</taxon>
        <taxon>Cannaceae</taxon>
        <taxon>Canna</taxon>
    </lineage>
</organism>
<protein>
    <submittedName>
        <fullName evidence="9">UPF0496 protein 1-like</fullName>
    </submittedName>
</protein>
<keyword evidence="10" id="KW-1185">Reference proteome</keyword>
<dbReference type="Pfam" id="PF05055">
    <property type="entry name" value="DUF677"/>
    <property type="match status" value="1"/>
</dbReference>
<evidence type="ECO:0000313" key="9">
    <source>
        <dbReference type="EMBL" id="WOL04037.1"/>
    </source>
</evidence>
<feature type="compositionally biased region" description="Low complexity" evidence="7">
    <location>
        <begin position="1"/>
        <end position="27"/>
    </location>
</feature>
<accession>A0AAQ3KCP0</accession>
<keyword evidence="5 8" id="KW-0472">Membrane</keyword>
<keyword evidence="6" id="KW-0175">Coiled coil</keyword>
<dbReference type="EMBL" id="CP136893">
    <property type="protein sequence ID" value="WOL04037.1"/>
    <property type="molecule type" value="Genomic_DNA"/>
</dbReference>
<keyword evidence="3 8" id="KW-0812">Transmembrane</keyword>
<feature type="transmembrane region" description="Helical" evidence="8">
    <location>
        <begin position="174"/>
        <end position="195"/>
    </location>
</feature>
<evidence type="ECO:0000256" key="7">
    <source>
        <dbReference type="SAM" id="MobiDB-lite"/>
    </source>
</evidence>
<gene>
    <name evidence="9" type="ORF">Cni_G12758</name>
</gene>
<proteinExistence type="inferred from homology"/>
<evidence type="ECO:0000256" key="6">
    <source>
        <dbReference type="SAM" id="Coils"/>
    </source>
</evidence>
<dbReference type="PANTHER" id="PTHR31113">
    <property type="entry name" value="UPF0496 PROTEIN 3-RELATED"/>
    <property type="match status" value="1"/>
</dbReference>
<dbReference type="GO" id="GO:0016020">
    <property type="term" value="C:membrane"/>
    <property type="evidence" value="ECO:0007669"/>
    <property type="project" value="UniProtKB-SubCell"/>
</dbReference>
<evidence type="ECO:0000313" key="10">
    <source>
        <dbReference type="Proteomes" id="UP001327560"/>
    </source>
</evidence>
<evidence type="ECO:0000256" key="4">
    <source>
        <dbReference type="ARBA" id="ARBA00022989"/>
    </source>
</evidence>
<sequence length="330" mass="37081">MGSCSATLRRSSPSSLSSASSGEPGSTHFHVDDDLKKVIQRRPELKKMAEDYPNRIVPRINICLSNIDRGIETTRSGVISTIRAALAIYRQEKEKKRHKPHSHRIHLKKKPRKAKHAYAETVAELNKVEIAYYLSPNVDLQSAVGDLQEAMSKLRSRKKQLEKRLRSRKLWRKAWSFFLTTAVIGVLVLSVVLAATGAVPLAIAGATAAATAMKAVEPIINSVLEDKEKALEDEKEIIEMMRDGEYTLVHELESIRLLEDKLGGDVELLMDCLEMPQQSAAEEAVEVAMTELEKKIGEVENLISELTRKVNECRNKLKRSESKFMKVIRN</sequence>
<evidence type="ECO:0000256" key="1">
    <source>
        <dbReference type="ARBA" id="ARBA00004370"/>
    </source>
</evidence>
<evidence type="ECO:0000256" key="5">
    <source>
        <dbReference type="ARBA" id="ARBA00023136"/>
    </source>
</evidence>
<dbReference type="InterPro" id="IPR007749">
    <property type="entry name" value="DUF677"/>
</dbReference>
<dbReference type="PANTHER" id="PTHR31113:SF3">
    <property type="entry name" value="UPF0496 PROTEIN 1"/>
    <property type="match status" value="1"/>
</dbReference>
<evidence type="ECO:0000256" key="8">
    <source>
        <dbReference type="SAM" id="Phobius"/>
    </source>
</evidence>